<evidence type="ECO:0000313" key="1">
    <source>
        <dbReference type="EMBL" id="MCM5682512.1"/>
    </source>
</evidence>
<evidence type="ECO:0000313" key="2">
    <source>
        <dbReference type="Proteomes" id="UP001165541"/>
    </source>
</evidence>
<proteinExistence type="predicted"/>
<keyword evidence="2" id="KW-1185">Reference proteome</keyword>
<reference evidence="1" key="1">
    <citation type="submission" date="2022-05" db="EMBL/GenBank/DDBJ databases">
        <title>Schlegelella sp. nov., isolated from mangrove soil.</title>
        <authorList>
            <person name="Liu Y."/>
            <person name="Ge X."/>
            <person name="Liu W."/>
        </authorList>
    </citation>
    <scope>NUCLEOTIDE SEQUENCE</scope>
    <source>
        <strain evidence="1">S2-27</strain>
    </source>
</reference>
<comment type="caution">
    <text evidence="1">The sequence shown here is derived from an EMBL/GenBank/DDBJ whole genome shotgun (WGS) entry which is preliminary data.</text>
</comment>
<dbReference type="RefSeq" id="WP_251780996.1">
    <property type="nucleotide sequence ID" value="NZ_JAMKFE010000020.1"/>
</dbReference>
<dbReference type="Pfam" id="PF21190">
    <property type="entry name" value="Bbp16"/>
    <property type="match status" value="1"/>
</dbReference>
<dbReference type="Proteomes" id="UP001165541">
    <property type="component" value="Unassembled WGS sequence"/>
</dbReference>
<sequence length="141" mass="14955">MFIDSLLLFSDAQALTATAASTNVIDLSVDRDIGVGEPMSVVAVLDVAADGTTGDETYSVAIQTDDADSFGSATTLGTFTITRGTAAGTLFEFPLPDTNERYLRLNYTLGGTTPTVTVTAFLQPKSMVQQSRYYARGYTVS</sequence>
<organism evidence="1 2">
    <name type="scientific">Caldimonas mangrovi</name>
    <dbReference type="NCBI Taxonomy" id="2944811"/>
    <lineage>
        <taxon>Bacteria</taxon>
        <taxon>Pseudomonadati</taxon>
        <taxon>Pseudomonadota</taxon>
        <taxon>Betaproteobacteria</taxon>
        <taxon>Burkholderiales</taxon>
        <taxon>Sphaerotilaceae</taxon>
        <taxon>Caldimonas</taxon>
    </lineage>
</organism>
<gene>
    <name evidence="1" type="ORF">M8A51_23530</name>
</gene>
<accession>A0ABT0YUT2</accession>
<dbReference type="InterPro" id="IPR048922">
    <property type="entry name" value="Bbp16"/>
</dbReference>
<dbReference type="Gene3D" id="2.60.120.1110">
    <property type="match status" value="1"/>
</dbReference>
<protein>
    <submittedName>
        <fullName evidence="1">Uncharacterized protein</fullName>
    </submittedName>
</protein>
<name>A0ABT0YUT2_9BURK</name>
<dbReference type="EMBL" id="JAMKFE010000020">
    <property type="protein sequence ID" value="MCM5682512.1"/>
    <property type="molecule type" value="Genomic_DNA"/>
</dbReference>